<sequence length="149" mass="16664">MRDRWIPVSDKTAVQLTVAQLFSCKIFIVLPALLMVLLVSSCACVQPVKTQPGILPVADNKGMPSVISSLMVQADEQYMQGEYEAALATLERAVRIKPRYAEIWSRMAQIYAQKGDSKQAKQHAERSSSYIKNNPALKKFNDSFIQADE</sequence>
<dbReference type="InterPro" id="IPR019734">
    <property type="entry name" value="TPR_rpt"/>
</dbReference>
<protein>
    <submittedName>
        <fullName evidence="2">Uncharacterized protein</fullName>
    </submittedName>
</protein>
<dbReference type="PROSITE" id="PS50005">
    <property type="entry name" value="TPR"/>
    <property type="match status" value="1"/>
</dbReference>
<accession>A0A3B0X9T1</accession>
<dbReference type="SUPFAM" id="SSF48452">
    <property type="entry name" value="TPR-like"/>
    <property type="match status" value="1"/>
</dbReference>
<keyword evidence="1" id="KW-1133">Transmembrane helix</keyword>
<dbReference type="AlphaFoldDB" id="A0A3B0X9T1"/>
<feature type="transmembrane region" description="Helical" evidence="1">
    <location>
        <begin position="12"/>
        <end position="39"/>
    </location>
</feature>
<gene>
    <name evidence="2" type="ORF">MNBD_GAMMA11-2762</name>
</gene>
<dbReference type="InterPro" id="IPR011990">
    <property type="entry name" value="TPR-like_helical_dom_sf"/>
</dbReference>
<dbReference type="SMART" id="SM00028">
    <property type="entry name" value="TPR"/>
    <property type="match status" value="2"/>
</dbReference>
<organism evidence="2">
    <name type="scientific">hydrothermal vent metagenome</name>
    <dbReference type="NCBI Taxonomy" id="652676"/>
    <lineage>
        <taxon>unclassified sequences</taxon>
        <taxon>metagenomes</taxon>
        <taxon>ecological metagenomes</taxon>
    </lineage>
</organism>
<dbReference type="EMBL" id="UOFG01000115">
    <property type="protein sequence ID" value="VAW60232.1"/>
    <property type="molecule type" value="Genomic_DNA"/>
</dbReference>
<keyword evidence="1" id="KW-0472">Membrane</keyword>
<dbReference type="Gene3D" id="1.25.40.10">
    <property type="entry name" value="Tetratricopeptide repeat domain"/>
    <property type="match status" value="1"/>
</dbReference>
<name>A0A3B0X9T1_9ZZZZ</name>
<evidence type="ECO:0000256" key="1">
    <source>
        <dbReference type="SAM" id="Phobius"/>
    </source>
</evidence>
<proteinExistence type="predicted"/>
<reference evidence="2" key="1">
    <citation type="submission" date="2018-06" db="EMBL/GenBank/DDBJ databases">
        <authorList>
            <person name="Zhirakovskaya E."/>
        </authorList>
    </citation>
    <scope>NUCLEOTIDE SEQUENCE</scope>
</reference>
<evidence type="ECO:0000313" key="2">
    <source>
        <dbReference type="EMBL" id="VAW60232.1"/>
    </source>
</evidence>
<dbReference type="Pfam" id="PF13414">
    <property type="entry name" value="TPR_11"/>
    <property type="match status" value="1"/>
</dbReference>
<keyword evidence="1" id="KW-0812">Transmembrane</keyword>